<sequence length="147" mass="17288">MYDDHPDYARSWLPLDFDWKFVLFLLGMVAILFLVNLFLKKVLGVEKRNIFKANYVNARHEKVEFYLNIAGTVGMVAAFIYGYEHGALYPIYASVIVALIVTLYKAYMERKYAENPREYIFTLLEFPLIILFILSFANFMFPEIPLF</sequence>
<keyword evidence="1" id="KW-0812">Transmembrane</keyword>
<dbReference type="InterPro" id="IPR025441">
    <property type="entry name" value="DUF4181"/>
</dbReference>
<dbReference type="AlphaFoldDB" id="A0A365L8N3"/>
<proteinExistence type="predicted"/>
<name>A0A365L8N3_9BACL</name>
<evidence type="ECO:0000313" key="2">
    <source>
        <dbReference type="EMBL" id="RAZ81451.1"/>
    </source>
</evidence>
<gene>
    <name evidence="2" type="ORF">DP120_04025</name>
</gene>
<dbReference type="EMBL" id="QLZR01000001">
    <property type="protein sequence ID" value="RAZ81451.1"/>
    <property type="molecule type" value="Genomic_DNA"/>
</dbReference>
<reference evidence="2 3" key="1">
    <citation type="submission" date="2018-06" db="EMBL/GenBank/DDBJ databases">
        <title>The draft genome sequences of strains SCU63 and S1.</title>
        <authorList>
            <person name="Gan L."/>
        </authorList>
    </citation>
    <scope>NUCLEOTIDE SEQUENCE [LARGE SCALE GENOMIC DNA]</scope>
    <source>
        <strain evidence="2 3">SCU63</strain>
    </source>
</reference>
<dbReference type="RefSeq" id="WP_112222029.1">
    <property type="nucleotide sequence ID" value="NZ_CP196859.1"/>
</dbReference>
<keyword evidence="3" id="KW-1185">Reference proteome</keyword>
<feature type="transmembrane region" description="Helical" evidence="1">
    <location>
        <begin position="119"/>
        <end position="141"/>
    </location>
</feature>
<feature type="transmembrane region" description="Helical" evidence="1">
    <location>
        <begin position="65"/>
        <end position="83"/>
    </location>
</feature>
<dbReference type="Proteomes" id="UP000251002">
    <property type="component" value="Unassembled WGS sequence"/>
</dbReference>
<comment type="caution">
    <text evidence="2">The sequence shown here is derived from an EMBL/GenBank/DDBJ whole genome shotgun (WGS) entry which is preliminary data.</text>
</comment>
<evidence type="ECO:0008006" key="4">
    <source>
        <dbReference type="Google" id="ProtNLM"/>
    </source>
</evidence>
<evidence type="ECO:0000256" key="1">
    <source>
        <dbReference type="SAM" id="Phobius"/>
    </source>
</evidence>
<dbReference type="Pfam" id="PF13789">
    <property type="entry name" value="DUF4181"/>
    <property type="match status" value="1"/>
</dbReference>
<evidence type="ECO:0000313" key="3">
    <source>
        <dbReference type="Proteomes" id="UP000251002"/>
    </source>
</evidence>
<feature type="transmembrane region" description="Helical" evidence="1">
    <location>
        <begin position="20"/>
        <end position="39"/>
    </location>
</feature>
<protein>
    <recommendedName>
        <fullName evidence="4">DUF4181 domain-containing protein</fullName>
    </recommendedName>
</protein>
<organism evidence="2 3">
    <name type="scientific">Planococcus halotolerans</name>
    <dbReference type="NCBI Taxonomy" id="2233542"/>
    <lineage>
        <taxon>Bacteria</taxon>
        <taxon>Bacillati</taxon>
        <taxon>Bacillota</taxon>
        <taxon>Bacilli</taxon>
        <taxon>Bacillales</taxon>
        <taxon>Caryophanaceae</taxon>
        <taxon>Planococcus</taxon>
    </lineage>
</organism>
<keyword evidence="1" id="KW-0472">Membrane</keyword>
<accession>A0A365L8N3</accession>
<keyword evidence="1" id="KW-1133">Transmembrane helix</keyword>
<feature type="transmembrane region" description="Helical" evidence="1">
    <location>
        <begin position="89"/>
        <end position="107"/>
    </location>
</feature>